<protein>
    <submittedName>
        <fullName evidence="1">Uncharacterized protein</fullName>
    </submittedName>
</protein>
<sequence length="101" mass="11495">MVGIALLPLRGLPLPGLQRCVLAMSLQNEPSSFQNDFLDHHGQHSSLEAAERIQNLQGSKKKTSWSTPIMISSNQKEFNFNLGQKKLKNFSQKRFNQKLWS</sequence>
<organism evidence="1 2">
    <name type="scientific">Paramecium pentaurelia</name>
    <dbReference type="NCBI Taxonomy" id="43138"/>
    <lineage>
        <taxon>Eukaryota</taxon>
        <taxon>Sar</taxon>
        <taxon>Alveolata</taxon>
        <taxon>Ciliophora</taxon>
        <taxon>Intramacronucleata</taxon>
        <taxon>Oligohymenophorea</taxon>
        <taxon>Peniculida</taxon>
        <taxon>Parameciidae</taxon>
        <taxon>Paramecium</taxon>
    </lineage>
</organism>
<keyword evidence="2" id="KW-1185">Reference proteome</keyword>
<comment type="caution">
    <text evidence="1">The sequence shown here is derived from an EMBL/GenBank/DDBJ whole genome shotgun (WGS) entry which is preliminary data.</text>
</comment>
<proteinExistence type="predicted"/>
<reference evidence="1" key="1">
    <citation type="submission" date="2021-01" db="EMBL/GenBank/DDBJ databases">
        <authorList>
            <consortium name="Genoscope - CEA"/>
            <person name="William W."/>
        </authorList>
    </citation>
    <scope>NUCLEOTIDE SEQUENCE</scope>
</reference>
<dbReference type="AlphaFoldDB" id="A0A8S1XBU3"/>
<evidence type="ECO:0000313" key="1">
    <source>
        <dbReference type="EMBL" id="CAD8198448.1"/>
    </source>
</evidence>
<dbReference type="Proteomes" id="UP000689195">
    <property type="component" value="Unassembled WGS sequence"/>
</dbReference>
<evidence type="ECO:0000313" key="2">
    <source>
        <dbReference type="Proteomes" id="UP000689195"/>
    </source>
</evidence>
<name>A0A8S1XBU3_9CILI</name>
<accession>A0A8S1XBU3</accession>
<dbReference type="EMBL" id="CAJJDO010000119">
    <property type="protein sequence ID" value="CAD8198448.1"/>
    <property type="molecule type" value="Genomic_DNA"/>
</dbReference>
<gene>
    <name evidence="1" type="ORF">PPENT_87.1.T1190001</name>
</gene>